<name>A0A9E5MQ63_9GAMM</name>
<keyword evidence="3" id="KW-1185">Reference proteome</keyword>
<proteinExistence type="predicted"/>
<dbReference type="AlphaFoldDB" id="A0A9E5MQ63"/>
<dbReference type="EMBL" id="JAAONZ010000027">
    <property type="protein sequence ID" value="NHO68303.1"/>
    <property type="molecule type" value="Genomic_DNA"/>
</dbReference>
<dbReference type="RefSeq" id="WP_167192173.1">
    <property type="nucleotide sequence ID" value="NZ_JAAONZ010000027.1"/>
</dbReference>
<sequence>MSAETLPLCEEIGRRLTRHNWCIGTAESCTGGMLSAAITDVAGSSGWFEEGLVTYANESKERLLSVPKSVLESEGAVSQAVVEAMVAGVLARGADVAVATSGVAGPDGGSDEKPVGTVWFAWALPHKVASECRVFEGDRMSVRTQATIFALSELLALLELEQQ</sequence>
<evidence type="ECO:0000313" key="3">
    <source>
        <dbReference type="Proteomes" id="UP000787472"/>
    </source>
</evidence>
<dbReference type="Gene3D" id="3.90.950.20">
    <property type="entry name" value="CinA-like"/>
    <property type="match status" value="1"/>
</dbReference>
<comment type="caution">
    <text evidence="2">The sequence shown here is derived from an EMBL/GenBank/DDBJ whole genome shotgun (WGS) entry which is preliminary data.</text>
</comment>
<dbReference type="Pfam" id="PF02464">
    <property type="entry name" value="CinA"/>
    <property type="match status" value="1"/>
</dbReference>
<reference evidence="2" key="1">
    <citation type="submission" date="2020-03" db="EMBL/GenBank/DDBJ databases">
        <authorList>
            <person name="Guo F."/>
        </authorList>
    </citation>
    <scope>NUCLEOTIDE SEQUENCE</scope>
    <source>
        <strain evidence="2">JCM 30134</strain>
    </source>
</reference>
<dbReference type="InterPro" id="IPR036653">
    <property type="entry name" value="CinA-like_C"/>
</dbReference>
<evidence type="ECO:0000313" key="2">
    <source>
        <dbReference type="EMBL" id="NHO68303.1"/>
    </source>
</evidence>
<organism evidence="2 3">
    <name type="scientific">Pseudomaricurvus hydrocarbonicus</name>
    <dbReference type="NCBI Taxonomy" id="1470433"/>
    <lineage>
        <taxon>Bacteria</taxon>
        <taxon>Pseudomonadati</taxon>
        <taxon>Pseudomonadota</taxon>
        <taxon>Gammaproteobacteria</taxon>
        <taxon>Cellvibrionales</taxon>
        <taxon>Cellvibrionaceae</taxon>
        <taxon>Pseudomaricurvus</taxon>
    </lineage>
</organism>
<dbReference type="Proteomes" id="UP000787472">
    <property type="component" value="Unassembled WGS sequence"/>
</dbReference>
<protein>
    <submittedName>
        <fullName evidence="2">CinA family protein</fullName>
    </submittedName>
</protein>
<gene>
    <name evidence="2" type="ORF">G8770_22355</name>
</gene>
<evidence type="ECO:0000259" key="1">
    <source>
        <dbReference type="Pfam" id="PF02464"/>
    </source>
</evidence>
<dbReference type="SUPFAM" id="SSF142433">
    <property type="entry name" value="CinA-like"/>
    <property type="match status" value="1"/>
</dbReference>
<dbReference type="InterPro" id="IPR008136">
    <property type="entry name" value="CinA_C"/>
</dbReference>
<feature type="domain" description="CinA C-terminal" evidence="1">
    <location>
        <begin position="8"/>
        <end position="157"/>
    </location>
</feature>
<dbReference type="NCBIfam" id="TIGR00199">
    <property type="entry name" value="PncC_domain"/>
    <property type="match status" value="1"/>
</dbReference>
<accession>A0A9E5MQ63</accession>